<dbReference type="GO" id="GO:0005737">
    <property type="term" value="C:cytoplasm"/>
    <property type="evidence" value="ECO:0007669"/>
    <property type="project" value="TreeGrafter"/>
</dbReference>
<feature type="non-terminal residue" evidence="2">
    <location>
        <position position="62"/>
    </location>
</feature>
<dbReference type="STRING" id="57577.A0A2K3L8J5"/>
<dbReference type="GO" id="GO:0005886">
    <property type="term" value="C:plasma membrane"/>
    <property type="evidence" value="ECO:0007669"/>
    <property type="project" value="TreeGrafter"/>
</dbReference>
<name>A0A2K3L8J5_TRIPR</name>
<feature type="domain" description="EH" evidence="1">
    <location>
        <begin position="2"/>
        <end position="34"/>
    </location>
</feature>
<dbReference type="EMBL" id="ASHM01028187">
    <property type="protein sequence ID" value="PNX74858.1"/>
    <property type="molecule type" value="Genomic_DNA"/>
</dbReference>
<dbReference type="GO" id="GO:0016197">
    <property type="term" value="P:endosomal transport"/>
    <property type="evidence" value="ECO:0007669"/>
    <property type="project" value="TreeGrafter"/>
</dbReference>
<reference evidence="2 3" key="1">
    <citation type="journal article" date="2014" name="Am. J. Bot.">
        <title>Genome assembly and annotation for red clover (Trifolium pratense; Fabaceae).</title>
        <authorList>
            <person name="Istvanek J."/>
            <person name="Jaros M."/>
            <person name="Krenek A."/>
            <person name="Repkova J."/>
        </authorList>
    </citation>
    <scope>NUCLEOTIDE SEQUENCE [LARGE SCALE GENOMIC DNA]</scope>
    <source>
        <strain evidence="3">cv. Tatra</strain>
        <tissue evidence="2">Young leaves</tissue>
    </source>
</reference>
<accession>A0A2K3L8J5</accession>
<dbReference type="Pfam" id="PF12763">
    <property type="entry name" value="EH"/>
    <property type="match status" value="1"/>
</dbReference>
<dbReference type="AlphaFoldDB" id="A0A2K3L8J5"/>
<dbReference type="SUPFAM" id="SSF47473">
    <property type="entry name" value="EF-hand"/>
    <property type="match status" value="1"/>
</dbReference>
<dbReference type="GO" id="GO:0006897">
    <property type="term" value="P:endocytosis"/>
    <property type="evidence" value="ECO:0007669"/>
    <property type="project" value="TreeGrafter"/>
</dbReference>
<evidence type="ECO:0000313" key="3">
    <source>
        <dbReference type="Proteomes" id="UP000236291"/>
    </source>
</evidence>
<organism evidence="2 3">
    <name type="scientific">Trifolium pratense</name>
    <name type="common">Red clover</name>
    <dbReference type="NCBI Taxonomy" id="57577"/>
    <lineage>
        <taxon>Eukaryota</taxon>
        <taxon>Viridiplantae</taxon>
        <taxon>Streptophyta</taxon>
        <taxon>Embryophyta</taxon>
        <taxon>Tracheophyta</taxon>
        <taxon>Spermatophyta</taxon>
        <taxon>Magnoliopsida</taxon>
        <taxon>eudicotyledons</taxon>
        <taxon>Gunneridae</taxon>
        <taxon>Pentapetalae</taxon>
        <taxon>rosids</taxon>
        <taxon>fabids</taxon>
        <taxon>Fabales</taxon>
        <taxon>Fabaceae</taxon>
        <taxon>Papilionoideae</taxon>
        <taxon>50 kb inversion clade</taxon>
        <taxon>NPAAA clade</taxon>
        <taxon>Hologalegina</taxon>
        <taxon>IRL clade</taxon>
        <taxon>Trifolieae</taxon>
        <taxon>Trifolium</taxon>
    </lineage>
</organism>
<evidence type="ECO:0000259" key="1">
    <source>
        <dbReference type="Pfam" id="PF12763"/>
    </source>
</evidence>
<sequence length="62" mass="6840">MVWAIADSKRQGYLGFQEFIIAMQVVSLAQSGQPITHDLLNSDVDLKNLKPPIMEGLDVLLA</sequence>
<reference evidence="2 3" key="2">
    <citation type="journal article" date="2017" name="Front. Plant Sci.">
        <title>Gene Classification and Mining of Molecular Markers Useful in Red Clover (Trifolium pratense) Breeding.</title>
        <authorList>
            <person name="Istvanek J."/>
            <person name="Dluhosova J."/>
            <person name="Dluhos P."/>
            <person name="Patkova L."/>
            <person name="Nedelnik J."/>
            <person name="Repkova J."/>
        </authorList>
    </citation>
    <scope>NUCLEOTIDE SEQUENCE [LARGE SCALE GENOMIC DNA]</scope>
    <source>
        <strain evidence="3">cv. Tatra</strain>
        <tissue evidence="2">Young leaves</tissue>
    </source>
</reference>
<dbReference type="InterPro" id="IPR011992">
    <property type="entry name" value="EF-hand-dom_pair"/>
</dbReference>
<dbReference type="InterPro" id="IPR000261">
    <property type="entry name" value="EH_dom"/>
</dbReference>
<protein>
    <submittedName>
        <fullName evidence="2">Eh domain-containing protein 1-like</fullName>
    </submittedName>
</protein>
<dbReference type="PANTHER" id="PTHR11216:SF31">
    <property type="entry name" value="AT21416P"/>
    <property type="match status" value="1"/>
</dbReference>
<gene>
    <name evidence="2" type="ORF">L195_g030787</name>
</gene>
<dbReference type="Gene3D" id="1.10.238.10">
    <property type="entry name" value="EF-hand"/>
    <property type="match status" value="1"/>
</dbReference>
<dbReference type="PANTHER" id="PTHR11216">
    <property type="entry name" value="EH DOMAIN"/>
    <property type="match status" value="1"/>
</dbReference>
<evidence type="ECO:0000313" key="2">
    <source>
        <dbReference type="EMBL" id="PNX74858.1"/>
    </source>
</evidence>
<dbReference type="Proteomes" id="UP000236291">
    <property type="component" value="Unassembled WGS sequence"/>
</dbReference>
<proteinExistence type="predicted"/>
<comment type="caution">
    <text evidence="2">The sequence shown here is derived from an EMBL/GenBank/DDBJ whole genome shotgun (WGS) entry which is preliminary data.</text>
</comment>